<name>A0A9P4XPB7_9HYPO</name>
<gene>
    <name evidence="1" type="ORF">CFAM422_000342</name>
</gene>
<reference evidence="1 2" key="1">
    <citation type="submission" date="2018-06" db="EMBL/GenBank/DDBJ databases">
        <title>Genome analysis of cellulolytic fungus Trichoderma lentiforme CFAM-422.</title>
        <authorList>
            <person name="Steindorff A.S."/>
            <person name="Formighieri E.F."/>
            <person name="Midorikawa G.E.O."/>
            <person name="Tamietti M.S."/>
            <person name="Ramos E.Z."/>
            <person name="Silva A.S."/>
            <person name="Bon E.P.S."/>
            <person name="Mendes T.D."/>
            <person name="Damaso M.C.T."/>
            <person name="Favaro L.C.L."/>
        </authorList>
    </citation>
    <scope>NUCLEOTIDE SEQUENCE [LARGE SCALE GENOMIC DNA]</scope>
    <source>
        <strain evidence="1 2">CFAM-422</strain>
    </source>
</reference>
<keyword evidence="2" id="KW-1185">Reference proteome</keyword>
<comment type="caution">
    <text evidence="1">The sequence shown here is derived from an EMBL/GenBank/DDBJ whole genome shotgun (WGS) entry which is preliminary data.</text>
</comment>
<evidence type="ECO:0000313" key="2">
    <source>
        <dbReference type="Proteomes" id="UP000801864"/>
    </source>
</evidence>
<accession>A0A9P4XPB7</accession>
<sequence length="189" mass="20663">MGDQPVFLQKGVMRFWSGSRLDKPVQTVPTSSDDIRRGTGNWGKSSNTKLPFSTHVRLASLPPPLIAAGRPLRVAVRMPAKPGVRVVSRRSIKFIMFLLPPVCWSECKKIVGVASCKVKTLQVRVLVRVLLGSNLHARSSATCQWLSSVAPFTRASVRDDKTDGIAAEKGHPVAKNPNCRDIQVVRLSG</sequence>
<evidence type="ECO:0000313" key="1">
    <source>
        <dbReference type="EMBL" id="KAF3077119.1"/>
    </source>
</evidence>
<dbReference type="Proteomes" id="UP000801864">
    <property type="component" value="Unassembled WGS sequence"/>
</dbReference>
<protein>
    <submittedName>
        <fullName evidence="1">Uncharacterized protein</fullName>
    </submittedName>
</protein>
<proteinExistence type="predicted"/>
<organism evidence="1 2">
    <name type="scientific">Trichoderma lentiforme</name>
    <dbReference type="NCBI Taxonomy" id="1567552"/>
    <lineage>
        <taxon>Eukaryota</taxon>
        <taxon>Fungi</taxon>
        <taxon>Dikarya</taxon>
        <taxon>Ascomycota</taxon>
        <taxon>Pezizomycotina</taxon>
        <taxon>Sordariomycetes</taxon>
        <taxon>Hypocreomycetidae</taxon>
        <taxon>Hypocreales</taxon>
        <taxon>Hypocreaceae</taxon>
        <taxon>Trichoderma</taxon>
    </lineage>
</organism>
<dbReference type="EMBL" id="QLNT01000001">
    <property type="protein sequence ID" value="KAF3077119.1"/>
    <property type="molecule type" value="Genomic_DNA"/>
</dbReference>
<dbReference type="AlphaFoldDB" id="A0A9P4XPB7"/>